<evidence type="ECO:0000259" key="2">
    <source>
        <dbReference type="Pfam" id="PF24491"/>
    </source>
</evidence>
<feature type="domain" description="DUF7586" evidence="2">
    <location>
        <begin position="353"/>
        <end position="435"/>
    </location>
</feature>
<dbReference type="SUPFAM" id="SSF56601">
    <property type="entry name" value="beta-lactamase/transpeptidase-like"/>
    <property type="match status" value="1"/>
</dbReference>
<protein>
    <submittedName>
        <fullName evidence="3">Beta-lactamase family protein</fullName>
    </submittedName>
</protein>
<dbReference type="RefSeq" id="WP_171155996.1">
    <property type="nucleotide sequence ID" value="NZ_JABENB010000002.1"/>
</dbReference>
<sequence>MQFDDATTRLLDARLAAAQRASRAPSVVAGVIADGALAWTGAAGRIDGRPDGETASAATQYRIGSITKTFTAVLTLRLVQDGLVGLTDPIGEHLPELAGALPGVRVSELLTHGAGLPAETDGDWWERSAGRTWEQLVPSIRLIHRPGRRFHYSNSGFAVLGELASRLRGVSWSELVQSQITGPLGMTDTSYGPGTTAAPGLAVHPYADLLHEEPATDTLAMAPAGQLWSTIGDLARFALFLARGNPAVLDDGLRREMQIPTLVNDEPGENWSRAYGFGLDIVNRDGTRYVGHGGSMPGHQAALRIDPETGDGAVLLVNNTAGIGLDAIGLLQLARQHQPRTGTPWTASPAPDPAAANALTGTWFWGPRPHTLTVAGDGTLRLAPERGNGRGSTFAPAGDGDWIGLDEYFAGERLTALPSPQDPTHLDVAGFRFSRTPYDPGADIPGGTGQGWR</sequence>
<gene>
    <name evidence="3" type="ORF">HJ588_12340</name>
</gene>
<name>A0A849AL39_9MICO</name>
<dbReference type="InterPro" id="IPR056008">
    <property type="entry name" value="DUF7586"/>
</dbReference>
<comment type="caution">
    <text evidence="3">The sequence shown here is derived from an EMBL/GenBank/DDBJ whole genome shotgun (WGS) entry which is preliminary data.</text>
</comment>
<feature type="domain" description="Beta-lactamase-related" evidence="1">
    <location>
        <begin position="13"/>
        <end position="324"/>
    </location>
</feature>
<dbReference type="PANTHER" id="PTHR46825:SF7">
    <property type="entry name" value="D-ALANYL-D-ALANINE CARBOXYPEPTIDASE"/>
    <property type="match status" value="1"/>
</dbReference>
<proteinExistence type="predicted"/>
<organism evidence="3 4">
    <name type="scientific">Flexivirga aerilata</name>
    <dbReference type="NCBI Taxonomy" id="1656889"/>
    <lineage>
        <taxon>Bacteria</taxon>
        <taxon>Bacillati</taxon>
        <taxon>Actinomycetota</taxon>
        <taxon>Actinomycetes</taxon>
        <taxon>Micrococcales</taxon>
        <taxon>Dermacoccaceae</taxon>
        <taxon>Flexivirga</taxon>
    </lineage>
</organism>
<dbReference type="InterPro" id="IPR050491">
    <property type="entry name" value="AmpC-like"/>
</dbReference>
<accession>A0A849AL39</accession>
<dbReference type="Gene3D" id="3.40.710.10">
    <property type="entry name" value="DD-peptidase/beta-lactamase superfamily"/>
    <property type="match status" value="1"/>
</dbReference>
<dbReference type="EMBL" id="JABENB010000002">
    <property type="protein sequence ID" value="NNG40051.1"/>
    <property type="molecule type" value="Genomic_DNA"/>
</dbReference>
<evidence type="ECO:0000259" key="1">
    <source>
        <dbReference type="Pfam" id="PF00144"/>
    </source>
</evidence>
<dbReference type="InterPro" id="IPR001466">
    <property type="entry name" value="Beta-lactam-related"/>
</dbReference>
<dbReference type="PANTHER" id="PTHR46825">
    <property type="entry name" value="D-ALANYL-D-ALANINE-CARBOXYPEPTIDASE/ENDOPEPTIDASE AMPH"/>
    <property type="match status" value="1"/>
</dbReference>
<evidence type="ECO:0000313" key="4">
    <source>
        <dbReference type="Proteomes" id="UP000557772"/>
    </source>
</evidence>
<evidence type="ECO:0000313" key="3">
    <source>
        <dbReference type="EMBL" id="NNG40051.1"/>
    </source>
</evidence>
<keyword evidence="4" id="KW-1185">Reference proteome</keyword>
<dbReference type="AlphaFoldDB" id="A0A849AL39"/>
<reference evidence="3 4" key="1">
    <citation type="submission" date="2020-05" db="EMBL/GenBank/DDBJ databases">
        <title>Flexivirga sp. ID2601S isolated from air conditioner.</title>
        <authorList>
            <person name="Kim D.H."/>
        </authorList>
    </citation>
    <scope>NUCLEOTIDE SEQUENCE [LARGE SCALE GENOMIC DNA]</scope>
    <source>
        <strain evidence="3 4">ID2601S</strain>
    </source>
</reference>
<dbReference type="InterPro" id="IPR012338">
    <property type="entry name" value="Beta-lactam/transpept-like"/>
</dbReference>
<dbReference type="Pfam" id="PF00144">
    <property type="entry name" value="Beta-lactamase"/>
    <property type="match status" value="1"/>
</dbReference>
<dbReference type="Pfam" id="PF24491">
    <property type="entry name" value="DUF7586"/>
    <property type="match status" value="1"/>
</dbReference>
<dbReference type="Proteomes" id="UP000557772">
    <property type="component" value="Unassembled WGS sequence"/>
</dbReference>